<dbReference type="HOGENOM" id="CLU_118096_0_0_10"/>
<dbReference type="OrthoDB" id="964176at2"/>
<dbReference type="RefSeq" id="WP_005847885.1">
    <property type="nucleotide sequence ID" value="NC_019968.1"/>
</dbReference>
<reference evidence="3 4" key="1">
    <citation type="submission" date="2011-04" db="EMBL/GenBank/DDBJ databases">
        <authorList>
            <person name="Muzny D."/>
            <person name="Qin X."/>
            <person name="Deng J."/>
            <person name="Jiang H."/>
            <person name="Liu Y."/>
            <person name="Qu J."/>
            <person name="Song X.-Z."/>
            <person name="Zhang L."/>
            <person name="Thornton R."/>
            <person name="Coyle M."/>
            <person name="Francisco L."/>
            <person name="Jackson L."/>
            <person name="Javaid M."/>
            <person name="Korchina V."/>
            <person name="Kovar C."/>
            <person name="Mata R."/>
            <person name="Mathew T."/>
            <person name="Ngo R."/>
            <person name="Nguyen L."/>
            <person name="Nguyen N."/>
            <person name="Okwuonu G."/>
            <person name="Ongeri F."/>
            <person name="Pham C."/>
            <person name="Simmons D."/>
            <person name="Wilczek-Boney K."/>
            <person name="Hale W."/>
            <person name="Jakkamsetti A."/>
            <person name="Pham P."/>
            <person name="Ruth R."/>
            <person name="San Lucas F."/>
            <person name="Warren J."/>
            <person name="Zhang J."/>
            <person name="Zhao Z."/>
            <person name="Zhou C."/>
            <person name="Zhu D."/>
            <person name="Lee S."/>
            <person name="Bess C."/>
            <person name="Blankenburg K."/>
            <person name="Forbes L."/>
            <person name="Fu Q."/>
            <person name="Gubbala S."/>
            <person name="Hirani K."/>
            <person name="Jayaseelan J.C."/>
            <person name="Lara F."/>
            <person name="Munidasa M."/>
            <person name="Palculict T."/>
            <person name="Patil S."/>
            <person name="Pu L.-L."/>
            <person name="Saada N."/>
            <person name="Tang L."/>
            <person name="Weissenberger G."/>
            <person name="Zhu Y."/>
            <person name="Hemphill L."/>
            <person name="Shang Y."/>
            <person name="Youmans B."/>
            <person name="Ayvaz T."/>
            <person name="Ross M."/>
            <person name="Santibanez J."/>
            <person name="Aqrawi P."/>
            <person name="Gross S."/>
            <person name="Joshi V."/>
            <person name="Fowler G."/>
            <person name="Nazareth L."/>
            <person name="Reid J."/>
            <person name="Worley K."/>
            <person name="Petrosino J."/>
            <person name="Highlander S."/>
            <person name="Gibbs R."/>
        </authorList>
    </citation>
    <scope>NUCLEOTIDE SEQUENCE [LARGE SCALE GENOMIC DNA]</scope>
    <source>
        <strain evidence="3 4">DSM 3688</strain>
    </source>
</reference>
<dbReference type="AlphaFoldDB" id="F9D7A0"/>
<dbReference type="Pfam" id="PF05069">
    <property type="entry name" value="Phage_tail_S"/>
    <property type="match status" value="1"/>
</dbReference>
<evidence type="ECO:0000313" key="5">
    <source>
        <dbReference type="Proteomes" id="UP000010862"/>
    </source>
</evidence>
<dbReference type="PATRIC" id="fig|908937.9.peg.2634"/>
<dbReference type="Proteomes" id="UP000007820">
    <property type="component" value="Unassembled WGS sequence"/>
</dbReference>
<proteinExistence type="predicted"/>
<dbReference type="InterPro" id="IPR006522">
    <property type="entry name" value="Phage_virion_morphogenesis"/>
</dbReference>
<accession>F9D7A0</accession>
<name>F9D7A0_PREDD</name>
<organism evidence="3 4">
    <name type="scientific">Prevotella dentalis (strain ATCC 49559 / DSM 3688 / JCM 13448 / NCTC 12043 / ES 2772)</name>
    <name type="common">Mitsuokella dentalis</name>
    <dbReference type="NCBI Taxonomy" id="908937"/>
    <lineage>
        <taxon>Bacteria</taxon>
        <taxon>Pseudomonadati</taxon>
        <taxon>Bacteroidota</taxon>
        <taxon>Bacteroidia</taxon>
        <taxon>Bacteroidales</taxon>
        <taxon>Prevotellaceae</taxon>
        <taxon>Prevotella</taxon>
    </lineage>
</organism>
<sequence length="150" mass="17185">MADFDIEKFKRTVLTDIAVELKDEFNENFSRKAFFGKKWRPRKDTKANGSLLVVHGHLRSSISTHISEDGIHFTSSMPYASVHNEGVKGTQSVKAHSRKGKPVRAHTRHANIPQRQFVGDGKDTRHIIKECLDRSAKEFDMELTKLLRQK</sequence>
<reference evidence="1" key="2">
    <citation type="submission" date="2012-02" db="EMBL/GenBank/DDBJ databases">
        <title>Complete sequence of chromosome 2 of Prevotella dentalis DSM 3688.</title>
        <authorList>
            <consortium name="US DOE Joint Genome Institute (JGI-PGF)"/>
            <person name="Lucas S."/>
            <person name="Copeland A."/>
            <person name="Lapidus A."/>
            <person name="Glavina del Rio T."/>
            <person name="Dalin E."/>
            <person name="Tice H."/>
            <person name="Bruce D."/>
            <person name="Goodwin L."/>
            <person name="Pitluck S."/>
            <person name="Peters L."/>
            <person name="Mikhailova N."/>
            <person name="Chertkov O."/>
            <person name="Kyrpides N."/>
            <person name="Mavromatis K."/>
            <person name="Ivanova N."/>
            <person name="Brettin T."/>
            <person name="Detter J.C."/>
            <person name="Han C."/>
            <person name="Larimer F."/>
            <person name="Land M."/>
            <person name="Hauser L."/>
            <person name="Markowitz V."/>
            <person name="Cheng J.-F."/>
            <person name="Hugenholtz P."/>
            <person name="Woyke T."/>
            <person name="Wu D."/>
            <person name="Gronow S."/>
            <person name="Wellnitz S."/>
            <person name="Brambilla E."/>
            <person name="Klenk H.-P."/>
            <person name="Eisen J.A."/>
        </authorList>
    </citation>
    <scope>NUCLEOTIDE SEQUENCE</scope>
    <source>
        <strain evidence="1">DSM 3688</strain>
    </source>
</reference>
<dbReference type="KEGG" id="pdt:Prede_2597"/>
<dbReference type="EMBL" id="CP003369">
    <property type="protein sequence ID" value="AGB29738.1"/>
    <property type="molecule type" value="Genomic_DNA"/>
</dbReference>
<dbReference type="STRING" id="908937.Prede_2492"/>
<dbReference type="eggNOG" id="COG5005">
    <property type="taxonomic scope" value="Bacteria"/>
</dbReference>
<keyword evidence="5" id="KW-1185">Reference proteome</keyword>
<evidence type="ECO:0000313" key="3">
    <source>
        <dbReference type="EMBL" id="EGQ11466.1"/>
    </source>
</evidence>
<evidence type="ECO:0000313" key="1">
    <source>
        <dbReference type="EMBL" id="AGB29738.1"/>
    </source>
</evidence>
<evidence type="ECO:0000313" key="2">
    <source>
        <dbReference type="EMBL" id="AGB29831.1"/>
    </source>
</evidence>
<dbReference type="KEGG" id="pdt:Prede_2492"/>
<dbReference type="EMBL" id="CP003369">
    <property type="protein sequence ID" value="AGB29831.1"/>
    <property type="molecule type" value="Genomic_DNA"/>
</dbReference>
<gene>
    <name evidence="1" type="ordered locus">Prede_2492</name>
    <name evidence="2" type="ordered locus">Prede_2597</name>
    <name evidence="3" type="ORF">HMPREF9136_2728</name>
</gene>
<protein>
    <submittedName>
        <fullName evidence="1">Mu-like prophage protein gpG</fullName>
    </submittedName>
</protein>
<dbReference type="EMBL" id="AFPW01000053">
    <property type="protein sequence ID" value="EGQ11466.1"/>
    <property type="molecule type" value="Genomic_DNA"/>
</dbReference>
<evidence type="ECO:0000313" key="4">
    <source>
        <dbReference type="Proteomes" id="UP000007820"/>
    </source>
</evidence>
<dbReference type="Proteomes" id="UP000010862">
    <property type="component" value="Chromosome 2"/>
</dbReference>